<protein>
    <submittedName>
        <fullName evidence="1">Uncharacterized protein</fullName>
    </submittedName>
</protein>
<comment type="caution">
    <text evidence="1">The sequence shown here is derived from an EMBL/GenBank/DDBJ whole genome shotgun (WGS) entry which is preliminary data.</text>
</comment>
<dbReference type="Proteomes" id="UP001642464">
    <property type="component" value="Unassembled WGS sequence"/>
</dbReference>
<evidence type="ECO:0000313" key="2">
    <source>
        <dbReference type="Proteomes" id="UP001642464"/>
    </source>
</evidence>
<reference evidence="1 2" key="1">
    <citation type="submission" date="2024-02" db="EMBL/GenBank/DDBJ databases">
        <authorList>
            <person name="Chen Y."/>
            <person name="Shah S."/>
            <person name="Dougan E. K."/>
            <person name="Thang M."/>
            <person name="Chan C."/>
        </authorList>
    </citation>
    <scope>NUCLEOTIDE SEQUENCE [LARGE SCALE GENOMIC DNA]</scope>
</reference>
<keyword evidence="2" id="KW-1185">Reference proteome</keyword>
<proteinExistence type="predicted"/>
<dbReference type="EMBL" id="CAXAMM010003335">
    <property type="protein sequence ID" value="CAK8999483.1"/>
    <property type="molecule type" value="Genomic_DNA"/>
</dbReference>
<name>A0ABP0IDL3_9DINO</name>
<evidence type="ECO:0000313" key="1">
    <source>
        <dbReference type="EMBL" id="CAK8999483.1"/>
    </source>
</evidence>
<accession>A0ABP0IDL3</accession>
<organism evidence="1 2">
    <name type="scientific">Durusdinium trenchii</name>
    <dbReference type="NCBI Taxonomy" id="1381693"/>
    <lineage>
        <taxon>Eukaryota</taxon>
        <taxon>Sar</taxon>
        <taxon>Alveolata</taxon>
        <taxon>Dinophyceae</taxon>
        <taxon>Suessiales</taxon>
        <taxon>Symbiodiniaceae</taxon>
        <taxon>Durusdinium</taxon>
    </lineage>
</organism>
<gene>
    <name evidence="1" type="ORF">SCF082_LOCUS6066</name>
</gene>
<sequence>MLRTAIGSRGGEMPVMTMTFHALSAAMKGFAPLTLKPQDSEEKRFVDLFDMCHAMTYTVMDQQGRHASEKMDTDVVEASDVRVVRVCEGAGRGPARESGERCCDLRLSMHAFETRRTQVLIGKHLRTQRSRQGMGQARFACRAAHLRLVTSDDVPRGKQTESDRAIVEGRPIITAMENSITC</sequence>